<dbReference type="eggNOG" id="ENOG502ZWF0">
    <property type="taxonomic scope" value="Bacteria"/>
</dbReference>
<dbReference type="OrthoDB" id="1957624at2"/>
<name>R7RPJ2_9CLOT</name>
<proteinExistence type="predicted"/>
<sequence>MDRVKEDLIILCERFIELADKLLKENRITVEEYEKLIKHKIEFINCFKHGMGMN</sequence>
<organism evidence="1 2">
    <name type="scientific">Thermobrachium celere DSM 8682</name>
    <dbReference type="NCBI Taxonomy" id="941824"/>
    <lineage>
        <taxon>Bacteria</taxon>
        <taxon>Bacillati</taxon>
        <taxon>Bacillota</taxon>
        <taxon>Clostridia</taxon>
        <taxon>Eubacteriales</taxon>
        <taxon>Clostridiaceae</taxon>
        <taxon>Thermobrachium</taxon>
    </lineage>
</organism>
<comment type="caution">
    <text evidence="1">The sequence shown here is derived from an EMBL/GenBank/DDBJ whole genome shotgun (WGS) entry which is preliminary data.</text>
</comment>
<dbReference type="AlphaFoldDB" id="R7RPJ2"/>
<dbReference type="HOGENOM" id="CLU_3048936_0_0_9"/>
<reference evidence="1" key="1">
    <citation type="submission" date="2013-03" db="EMBL/GenBank/DDBJ databases">
        <title>Draft genome sequence of the hydrogen-ethanol-producing anaerobic alkalithermophilic Caloramator celere.</title>
        <authorList>
            <person name="Ciranna A."/>
            <person name="Larjo A."/>
            <person name="Kivisto A."/>
            <person name="Santala V."/>
            <person name="Roos C."/>
            <person name="Karp M."/>
        </authorList>
    </citation>
    <scope>NUCLEOTIDE SEQUENCE [LARGE SCALE GENOMIC DNA]</scope>
    <source>
        <strain evidence="1">DSM 8682</strain>
    </source>
</reference>
<keyword evidence="2" id="KW-1185">Reference proteome</keyword>
<evidence type="ECO:0000313" key="1">
    <source>
        <dbReference type="EMBL" id="CDF58092.1"/>
    </source>
</evidence>
<accession>R7RPJ2</accession>
<protein>
    <submittedName>
        <fullName evidence="1">Uncharacterized protein</fullName>
    </submittedName>
</protein>
<gene>
    <name evidence="1" type="ORF">TCEL_02006</name>
</gene>
<evidence type="ECO:0000313" key="2">
    <source>
        <dbReference type="Proteomes" id="UP000014923"/>
    </source>
</evidence>
<dbReference type="RefSeq" id="WP_018661850.1">
    <property type="nucleotide sequence ID" value="NZ_HF952018.1"/>
</dbReference>
<dbReference type="Proteomes" id="UP000014923">
    <property type="component" value="Unassembled WGS sequence"/>
</dbReference>
<dbReference type="EMBL" id="CAVN010000093">
    <property type="protein sequence ID" value="CDF58092.1"/>
    <property type="molecule type" value="Genomic_DNA"/>
</dbReference>